<protein>
    <submittedName>
        <fullName evidence="1">Uncharacterized protein</fullName>
    </submittedName>
</protein>
<comment type="caution">
    <text evidence="1">The sequence shown here is derived from an EMBL/GenBank/DDBJ whole genome shotgun (WGS) entry which is preliminary data.</text>
</comment>
<dbReference type="EMBL" id="CAWUPB010001195">
    <property type="protein sequence ID" value="CAK7355652.1"/>
    <property type="molecule type" value="Genomic_DNA"/>
</dbReference>
<reference evidence="1 2" key="1">
    <citation type="submission" date="2024-01" db="EMBL/GenBank/DDBJ databases">
        <authorList>
            <person name="Waweru B."/>
        </authorList>
    </citation>
    <scope>NUCLEOTIDE SEQUENCE [LARGE SCALE GENOMIC DNA]</scope>
</reference>
<dbReference type="AlphaFoldDB" id="A0AAV1SP78"/>
<organism evidence="1 2">
    <name type="scientific">Dovyalis caffra</name>
    <dbReference type="NCBI Taxonomy" id="77055"/>
    <lineage>
        <taxon>Eukaryota</taxon>
        <taxon>Viridiplantae</taxon>
        <taxon>Streptophyta</taxon>
        <taxon>Embryophyta</taxon>
        <taxon>Tracheophyta</taxon>
        <taxon>Spermatophyta</taxon>
        <taxon>Magnoliopsida</taxon>
        <taxon>eudicotyledons</taxon>
        <taxon>Gunneridae</taxon>
        <taxon>Pentapetalae</taxon>
        <taxon>rosids</taxon>
        <taxon>fabids</taxon>
        <taxon>Malpighiales</taxon>
        <taxon>Salicaceae</taxon>
        <taxon>Flacourtieae</taxon>
        <taxon>Dovyalis</taxon>
    </lineage>
</organism>
<accession>A0AAV1SP78</accession>
<evidence type="ECO:0000313" key="1">
    <source>
        <dbReference type="EMBL" id="CAK7355652.1"/>
    </source>
</evidence>
<gene>
    <name evidence="1" type="ORF">DCAF_LOCUS25912</name>
</gene>
<feature type="non-terminal residue" evidence="1">
    <location>
        <position position="1"/>
    </location>
</feature>
<name>A0AAV1SP78_9ROSI</name>
<sequence length="73" mass="8192">VGYEIVVDEGGAHNKADSYYPASYRRRDASVLGLAGERAHGGWLVGTRGLAFRRLWCTRWHVYGSSKLEEAHE</sequence>
<proteinExistence type="predicted"/>
<keyword evidence="2" id="KW-1185">Reference proteome</keyword>
<evidence type="ECO:0000313" key="2">
    <source>
        <dbReference type="Proteomes" id="UP001314170"/>
    </source>
</evidence>
<dbReference type="Proteomes" id="UP001314170">
    <property type="component" value="Unassembled WGS sequence"/>
</dbReference>